<evidence type="ECO:0000256" key="6">
    <source>
        <dbReference type="SAM" id="MobiDB-lite"/>
    </source>
</evidence>
<keyword evidence="7" id="KW-1133">Transmembrane helix</keyword>
<dbReference type="PANTHER" id="PTHR45436">
    <property type="entry name" value="SENSOR HISTIDINE KINASE YKOH"/>
    <property type="match status" value="1"/>
</dbReference>
<name>A0ABW6WF82_9ACTN</name>
<evidence type="ECO:0000256" key="2">
    <source>
        <dbReference type="ARBA" id="ARBA00012438"/>
    </source>
</evidence>
<dbReference type="Proteomes" id="UP001602245">
    <property type="component" value="Unassembled WGS sequence"/>
</dbReference>
<keyword evidence="10" id="KW-1185">Reference proteome</keyword>
<keyword evidence="7" id="KW-0472">Membrane</keyword>
<comment type="catalytic activity">
    <reaction evidence="1">
        <text>ATP + protein L-histidine = ADP + protein N-phospho-L-histidine.</text>
        <dbReference type="EC" id="2.7.13.3"/>
    </reaction>
</comment>
<proteinExistence type="predicted"/>
<evidence type="ECO:0000313" key="10">
    <source>
        <dbReference type="Proteomes" id="UP001602245"/>
    </source>
</evidence>
<dbReference type="SUPFAM" id="SSF55874">
    <property type="entry name" value="ATPase domain of HSP90 chaperone/DNA topoisomerase II/histidine kinase"/>
    <property type="match status" value="1"/>
</dbReference>
<reference evidence="9 10" key="1">
    <citation type="submission" date="2024-10" db="EMBL/GenBank/DDBJ databases">
        <title>The Natural Products Discovery Center: Release of the First 8490 Sequenced Strains for Exploring Actinobacteria Biosynthetic Diversity.</title>
        <authorList>
            <person name="Kalkreuter E."/>
            <person name="Kautsar S.A."/>
            <person name="Yang D."/>
            <person name="Bader C.D."/>
            <person name="Teijaro C.N."/>
            <person name="Fluegel L."/>
            <person name="Davis C.M."/>
            <person name="Simpson J.R."/>
            <person name="Lauterbach L."/>
            <person name="Steele A.D."/>
            <person name="Gui C."/>
            <person name="Meng S."/>
            <person name="Li G."/>
            <person name="Viehrig K."/>
            <person name="Ye F."/>
            <person name="Su P."/>
            <person name="Kiefer A.F."/>
            <person name="Nichols A."/>
            <person name="Cepeda A.J."/>
            <person name="Yan W."/>
            <person name="Fan B."/>
            <person name="Jiang Y."/>
            <person name="Adhikari A."/>
            <person name="Zheng C.-J."/>
            <person name="Schuster L."/>
            <person name="Cowan T.M."/>
            <person name="Smanski M.J."/>
            <person name="Chevrette M.G."/>
            <person name="De Carvalho L.P.S."/>
            <person name="Shen B."/>
        </authorList>
    </citation>
    <scope>NUCLEOTIDE SEQUENCE [LARGE SCALE GENOMIC DNA]</scope>
    <source>
        <strain evidence="9 10">NPDC000087</strain>
    </source>
</reference>
<dbReference type="CDD" id="cd00075">
    <property type="entry name" value="HATPase"/>
    <property type="match status" value="1"/>
</dbReference>
<dbReference type="Pfam" id="PF02518">
    <property type="entry name" value="HATPase_c"/>
    <property type="match status" value="1"/>
</dbReference>
<dbReference type="RefSeq" id="WP_020509853.1">
    <property type="nucleotide sequence ID" value="NZ_JBIAZU010000004.1"/>
</dbReference>
<feature type="region of interest" description="Disordered" evidence="6">
    <location>
        <begin position="511"/>
        <end position="563"/>
    </location>
</feature>
<dbReference type="EC" id="2.7.13.3" evidence="2"/>
<evidence type="ECO:0000256" key="1">
    <source>
        <dbReference type="ARBA" id="ARBA00000085"/>
    </source>
</evidence>
<gene>
    <name evidence="9" type="ORF">ACFY35_21235</name>
</gene>
<keyword evidence="3" id="KW-0597">Phosphoprotein</keyword>
<protein>
    <recommendedName>
        <fullName evidence="2">histidine kinase</fullName>
        <ecNumber evidence="2">2.7.13.3</ecNumber>
    </recommendedName>
</protein>
<feature type="compositionally biased region" description="Polar residues" evidence="6">
    <location>
        <begin position="540"/>
        <end position="553"/>
    </location>
</feature>
<sequence length="563" mass="58995">MKRLDPRLGAGLILLAVLWLAAATPAVLNAADRVRDRATADRLGRAVDAAVVAAQDERRLSLAVLAGGDASALDAARSRTDAARDELRARTGRWIYSASAAGLVSGLDGLAAVRTQVDGRAIGRTAVLSAYGSAIAAGVGLPWLPSGPESRAREALSEEDALLRAALSTTAGVTGAERVRVGELAGERRAGEPSTADQRLAAVEARVILGEGKPVSPAEWAAAADLVNAGLRAAENRAARDAVTADTPGAIRATVYGGLVAGVGLVALVGVLVLARRFRPALPSRAVAAPAPDDAAAGLQPLLLDLHRRNQRLLHRLLRLLDGLERRQSDEEMLGELYRADHLATRARRNVEKAVTLAGGPPARQWRRPMPMGEVVRGAAAEVEDYVRVSTAQIEPSALAGEAILEITHLLAELIDNAIAYSPAETRVRAGGRWADGGYTVTVADAGPGMSDLDLEHARQVMSTPRPPERGVWLGFYAVGRFAARWGAGVELLRGTAGGLVAEVRLPAGLMSRPVPDRPEQDGPPINRVDRMRARAGRVSDSTGTSVDLSNVGSAPRGDSEAQ</sequence>
<evidence type="ECO:0000256" key="7">
    <source>
        <dbReference type="SAM" id="Phobius"/>
    </source>
</evidence>
<evidence type="ECO:0000259" key="8">
    <source>
        <dbReference type="SMART" id="SM00387"/>
    </source>
</evidence>
<dbReference type="SMART" id="SM00387">
    <property type="entry name" value="HATPase_c"/>
    <property type="match status" value="1"/>
</dbReference>
<evidence type="ECO:0000256" key="3">
    <source>
        <dbReference type="ARBA" id="ARBA00022553"/>
    </source>
</evidence>
<dbReference type="Gene3D" id="3.30.565.10">
    <property type="entry name" value="Histidine kinase-like ATPase, C-terminal domain"/>
    <property type="match status" value="1"/>
</dbReference>
<evidence type="ECO:0000256" key="5">
    <source>
        <dbReference type="ARBA" id="ARBA00022777"/>
    </source>
</evidence>
<keyword evidence="5" id="KW-0418">Kinase</keyword>
<evidence type="ECO:0000256" key="4">
    <source>
        <dbReference type="ARBA" id="ARBA00022679"/>
    </source>
</evidence>
<keyword evidence="4" id="KW-0808">Transferase</keyword>
<dbReference type="PANTHER" id="PTHR45436:SF5">
    <property type="entry name" value="SENSOR HISTIDINE KINASE TRCS"/>
    <property type="match status" value="1"/>
</dbReference>
<feature type="domain" description="Histidine kinase/HSP90-like ATPase" evidence="8">
    <location>
        <begin position="402"/>
        <end position="510"/>
    </location>
</feature>
<feature type="transmembrane region" description="Helical" evidence="7">
    <location>
        <begin position="255"/>
        <end position="275"/>
    </location>
</feature>
<dbReference type="InterPro" id="IPR013587">
    <property type="entry name" value="Nitrate/nitrite_sensing"/>
</dbReference>
<dbReference type="Pfam" id="PF08376">
    <property type="entry name" value="NIT"/>
    <property type="match status" value="1"/>
</dbReference>
<dbReference type="EMBL" id="JBIAZU010000004">
    <property type="protein sequence ID" value="MFF5291973.1"/>
    <property type="molecule type" value="Genomic_DNA"/>
</dbReference>
<dbReference type="InterPro" id="IPR050428">
    <property type="entry name" value="TCS_sensor_his_kinase"/>
</dbReference>
<evidence type="ECO:0000313" key="9">
    <source>
        <dbReference type="EMBL" id="MFF5291973.1"/>
    </source>
</evidence>
<comment type="caution">
    <text evidence="9">The sequence shown here is derived from an EMBL/GenBank/DDBJ whole genome shotgun (WGS) entry which is preliminary data.</text>
</comment>
<dbReference type="InterPro" id="IPR036890">
    <property type="entry name" value="HATPase_C_sf"/>
</dbReference>
<accession>A0ABW6WF82</accession>
<keyword evidence="7" id="KW-0812">Transmembrane</keyword>
<dbReference type="InterPro" id="IPR003594">
    <property type="entry name" value="HATPase_dom"/>
</dbReference>
<organism evidence="9 10">
    <name type="scientific">Paractinoplanes globisporus</name>
    <dbReference type="NCBI Taxonomy" id="113565"/>
    <lineage>
        <taxon>Bacteria</taxon>
        <taxon>Bacillati</taxon>
        <taxon>Actinomycetota</taxon>
        <taxon>Actinomycetes</taxon>
        <taxon>Micromonosporales</taxon>
        <taxon>Micromonosporaceae</taxon>
        <taxon>Paractinoplanes</taxon>
    </lineage>
</organism>